<comment type="caution">
    <text evidence="2">The sequence shown here is derived from an EMBL/GenBank/DDBJ whole genome shotgun (WGS) entry which is preliminary data.</text>
</comment>
<sequence>MRGCVLLHVGVRGVMLLYFIVFEKGGGLISRLSARENWYWVGFIIGACIGRHPEHLEKTWGFVSTVDMSGRFNSYTPITVRSFQLVPHSSR</sequence>
<proteinExistence type="predicted"/>
<organism evidence="2 3">
    <name type="scientific">Botryotinia narcissicola</name>
    <dbReference type="NCBI Taxonomy" id="278944"/>
    <lineage>
        <taxon>Eukaryota</taxon>
        <taxon>Fungi</taxon>
        <taxon>Dikarya</taxon>
        <taxon>Ascomycota</taxon>
        <taxon>Pezizomycotina</taxon>
        <taxon>Leotiomycetes</taxon>
        <taxon>Helotiales</taxon>
        <taxon>Sclerotiniaceae</taxon>
        <taxon>Botryotinia</taxon>
    </lineage>
</organism>
<name>A0A4Z1HWZ5_9HELO</name>
<reference evidence="2 3" key="1">
    <citation type="submission" date="2017-12" db="EMBL/GenBank/DDBJ databases">
        <title>Comparative genomics of Botrytis spp.</title>
        <authorList>
            <person name="Valero-Jimenez C.A."/>
            <person name="Tapia P."/>
            <person name="Veloso J."/>
            <person name="Silva-Moreno E."/>
            <person name="Staats M."/>
            <person name="Valdes J.H."/>
            <person name="Van Kan J.A.L."/>
        </authorList>
    </citation>
    <scope>NUCLEOTIDE SEQUENCE [LARGE SCALE GENOMIC DNA]</scope>
    <source>
        <strain evidence="2 3">MUCL2120</strain>
    </source>
</reference>
<keyword evidence="1" id="KW-0472">Membrane</keyword>
<dbReference type="EMBL" id="PQXJ01000292">
    <property type="protein sequence ID" value="TGO53565.1"/>
    <property type="molecule type" value="Genomic_DNA"/>
</dbReference>
<evidence type="ECO:0000313" key="2">
    <source>
        <dbReference type="EMBL" id="TGO53565.1"/>
    </source>
</evidence>
<feature type="transmembrane region" description="Helical" evidence="1">
    <location>
        <begin position="6"/>
        <end position="22"/>
    </location>
</feature>
<dbReference type="AlphaFoldDB" id="A0A4Z1HWZ5"/>
<keyword evidence="3" id="KW-1185">Reference proteome</keyword>
<protein>
    <submittedName>
        <fullName evidence="2">Uncharacterized protein</fullName>
    </submittedName>
</protein>
<accession>A0A4Z1HWZ5</accession>
<evidence type="ECO:0000313" key="3">
    <source>
        <dbReference type="Proteomes" id="UP000297452"/>
    </source>
</evidence>
<dbReference type="Proteomes" id="UP000297452">
    <property type="component" value="Unassembled WGS sequence"/>
</dbReference>
<evidence type="ECO:0000256" key="1">
    <source>
        <dbReference type="SAM" id="Phobius"/>
    </source>
</evidence>
<keyword evidence="1" id="KW-0812">Transmembrane</keyword>
<keyword evidence="1" id="KW-1133">Transmembrane helix</keyword>
<gene>
    <name evidence="2" type="ORF">BOTNAR_0292g00030</name>
</gene>